<dbReference type="AlphaFoldDB" id="A0A8B8C8S2"/>
<keyword evidence="4" id="KW-1185">Reference proteome</keyword>
<protein>
    <submittedName>
        <fullName evidence="5">Uncharacterized protein LOC111116797</fullName>
    </submittedName>
</protein>
<dbReference type="RefSeq" id="XP_022311524.1">
    <property type="nucleotide sequence ID" value="XM_022455816.1"/>
</dbReference>
<feature type="compositionally biased region" description="Polar residues" evidence="2">
    <location>
        <begin position="168"/>
        <end position="192"/>
    </location>
</feature>
<evidence type="ECO:0000313" key="4">
    <source>
        <dbReference type="Proteomes" id="UP000694844"/>
    </source>
</evidence>
<sequence>MSFNLFQILTSLLQMADKHADEHKVNTNLPLQCQVQQVVARLSRLKHDGFKSTIALNVWIENWNLPEIKQETFELQQTIQTELNYAIHHLNTLKSEITTLHTQLREVKGKNKKLNEQISALHKQVADLSFEDIDYIVSEQPKQPTKVQNEHVQIAQRLKEPESKERSSCTSQIDQNENLQDCQEIQMKDTST</sequence>
<dbReference type="GeneID" id="111116797"/>
<gene>
    <name evidence="5" type="primary">LOC111116797</name>
</gene>
<dbReference type="Proteomes" id="UP000694844">
    <property type="component" value="Chromosome 10"/>
</dbReference>
<feature type="compositionally biased region" description="Basic and acidic residues" evidence="2">
    <location>
        <begin position="157"/>
        <end position="167"/>
    </location>
</feature>
<evidence type="ECO:0000256" key="2">
    <source>
        <dbReference type="SAM" id="MobiDB-lite"/>
    </source>
</evidence>
<feature type="chain" id="PRO_5034428653" evidence="3">
    <location>
        <begin position="21"/>
        <end position="192"/>
    </location>
</feature>
<organism evidence="4 5">
    <name type="scientific">Crassostrea virginica</name>
    <name type="common">Eastern oyster</name>
    <dbReference type="NCBI Taxonomy" id="6565"/>
    <lineage>
        <taxon>Eukaryota</taxon>
        <taxon>Metazoa</taxon>
        <taxon>Spiralia</taxon>
        <taxon>Lophotrochozoa</taxon>
        <taxon>Mollusca</taxon>
        <taxon>Bivalvia</taxon>
        <taxon>Autobranchia</taxon>
        <taxon>Pteriomorphia</taxon>
        <taxon>Ostreida</taxon>
        <taxon>Ostreoidea</taxon>
        <taxon>Ostreidae</taxon>
        <taxon>Crassostrea</taxon>
    </lineage>
</organism>
<feature type="region of interest" description="Disordered" evidence="2">
    <location>
        <begin position="156"/>
        <end position="192"/>
    </location>
</feature>
<feature type="signal peptide" evidence="3">
    <location>
        <begin position="1"/>
        <end position="20"/>
    </location>
</feature>
<proteinExistence type="predicted"/>
<evidence type="ECO:0000256" key="1">
    <source>
        <dbReference type="SAM" id="Coils"/>
    </source>
</evidence>
<evidence type="ECO:0000313" key="5">
    <source>
        <dbReference type="RefSeq" id="XP_022311524.1"/>
    </source>
</evidence>
<reference evidence="5" key="1">
    <citation type="submission" date="2025-08" db="UniProtKB">
        <authorList>
            <consortium name="RefSeq"/>
        </authorList>
    </citation>
    <scope>IDENTIFICATION</scope>
    <source>
        <tissue evidence="5">Whole sample</tissue>
    </source>
</reference>
<dbReference type="KEGG" id="cvn:111116797"/>
<accession>A0A8B8C8S2</accession>
<feature type="coiled-coil region" evidence="1">
    <location>
        <begin position="97"/>
        <end position="131"/>
    </location>
</feature>
<name>A0A8B8C8S2_CRAVI</name>
<evidence type="ECO:0000256" key="3">
    <source>
        <dbReference type="SAM" id="SignalP"/>
    </source>
</evidence>
<keyword evidence="1" id="KW-0175">Coiled coil</keyword>
<keyword evidence="3" id="KW-0732">Signal</keyword>